<dbReference type="Gene3D" id="3.90.730.10">
    <property type="entry name" value="Ribonuclease T2-like"/>
    <property type="match status" value="1"/>
</dbReference>
<dbReference type="GO" id="GO:0033897">
    <property type="term" value="F:ribonuclease T2 activity"/>
    <property type="evidence" value="ECO:0007669"/>
    <property type="project" value="InterPro"/>
</dbReference>
<feature type="signal peptide" evidence="3">
    <location>
        <begin position="1"/>
        <end position="20"/>
    </location>
</feature>
<dbReference type="EMBL" id="QANS01000002">
    <property type="protein sequence ID" value="PTU32082.1"/>
    <property type="molecule type" value="Genomic_DNA"/>
</dbReference>
<organism evidence="4 5">
    <name type="scientific">Stenotrophobium rhamnosiphilum</name>
    <dbReference type="NCBI Taxonomy" id="2029166"/>
    <lineage>
        <taxon>Bacteria</taxon>
        <taxon>Pseudomonadati</taxon>
        <taxon>Pseudomonadota</taxon>
        <taxon>Gammaproteobacteria</taxon>
        <taxon>Nevskiales</taxon>
        <taxon>Nevskiaceae</taxon>
        <taxon>Stenotrophobium</taxon>
    </lineage>
</organism>
<dbReference type="SUPFAM" id="SSF55895">
    <property type="entry name" value="Ribonuclease Rh-like"/>
    <property type="match status" value="1"/>
</dbReference>
<dbReference type="PANTHER" id="PTHR11240:SF22">
    <property type="entry name" value="RIBONUCLEASE T2"/>
    <property type="match status" value="1"/>
</dbReference>
<dbReference type="RefSeq" id="WP_107939274.1">
    <property type="nucleotide sequence ID" value="NZ_QANS01000002.1"/>
</dbReference>
<accession>A0A2T5MHM0</accession>
<dbReference type="GO" id="GO:0006401">
    <property type="term" value="P:RNA catabolic process"/>
    <property type="evidence" value="ECO:0007669"/>
    <property type="project" value="UniProtKB-ARBA"/>
</dbReference>
<name>A0A2T5MHM0_9GAMM</name>
<dbReference type="InterPro" id="IPR033130">
    <property type="entry name" value="RNase_T2_His_AS_2"/>
</dbReference>
<dbReference type="PANTHER" id="PTHR11240">
    <property type="entry name" value="RIBONUCLEASE T2"/>
    <property type="match status" value="1"/>
</dbReference>
<dbReference type="Pfam" id="PF00445">
    <property type="entry name" value="Ribonuclease_T2"/>
    <property type="match status" value="1"/>
</dbReference>
<dbReference type="InterPro" id="IPR018188">
    <property type="entry name" value="RNase_T2_His_AS_1"/>
</dbReference>
<evidence type="ECO:0000313" key="4">
    <source>
        <dbReference type="EMBL" id="PTU32082.1"/>
    </source>
</evidence>
<comment type="caution">
    <text evidence="4">The sequence shown here is derived from an EMBL/GenBank/DDBJ whole genome shotgun (WGS) entry which is preliminary data.</text>
</comment>
<feature type="chain" id="PRO_5015425012" evidence="3">
    <location>
        <begin position="21"/>
        <end position="216"/>
    </location>
</feature>
<reference evidence="4 5" key="1">
    <citation type="submission" date="2018-04" db="EMBL/GenBank/DDBJ databases">
        <title>Novel species isolated from glacier.</title>
        <authorList>
            <person name="Liu Q."/>
            <person name="Xin Y.-H."/>
        </authorList>
    </citation>
    <scope>NUCLEOTIDE SEQUENCE [LARGE SCALE GENOMIC DNA]</scope>
    <source>
        <strain evidence="4 5">GT1R17</strain>
    </source>
</reference>
<dbReference type="AlphaFoldDB" id="A0A2T5MHM0"/>
<evidence type="ECO:0000313" key="5">
    <source>
        <dbReference type="Proteomes" id="UP000244248"/>
    </source>
</evidence>
<evidence type="ECO:0000256" key="1">
    <source>
        <dbReference type="ARBA" id="ARBA00007469"/>
    </source>
</evidence>
<gene>
    <name evidence="4" type="ORF">CJD38_05260</name>
</gene>
<dbReference type="PROSITE" id="PS00530">
    <property type="entry name" value="RNASE_T2_1"/>
    <property type="match status" value="1"/>
</dbReference>
<keyword evidence="3" id="KW-0732">Signal</keyword>
<dbReference type="InterPro" id="IPR001568">
    <property type="entry name" value="RNase_T2-like"/>
</dbReference>
<evidence type="ECO:0000256" key="3">
    <source>
        <dbReference type="SAM" id="SignalP"/>
    </source>
</evidence>
<dbReference type="InterPro" id="IPR039378">
    <property type="entry name" value="RNase_T2_prok"/>
</dbReference>
<proteinExistence type="inferred from homology"/>
<dbReference type="GO" id="GO:0003723">
    <property type="term" value="F:RNA binding"/>
    <property type="evidence" value="ECO:0007669"/>
    <property type="project" value="InterPro"/>
</dbReference>
<evidence type="ECO:0000256" key="2">
    <source>
        <dbReference type="RuleBase" id="RU004328"/>
    </source>
</evidence>
<dbReference type="InterPro" id="IPR036430">
    <property type="entry name" value="RNase_T2-like_sf"/>
</dbReference>
<dbReference type="PROSITE" id="PS00531">
    <property type="entry name" value="RNASE_T2_2"/>
    <property type="match status" value="1"/>
</dbReference>
<dbReference type="OrthoDB" id="4720638at2"/>
<sequence>MLLRAAFAALLLCLSACARAEDAQPASPAAQAAAALPFDYWLLSLSWSPQYCRDHVGDPQCLRPYAFVVHGLWPQNEVGYPKDCGRSDLVSQKWLKRMLPIMPSAKLIQHEWRKHGVCSTMSMDEYFMTVERSYRNIAIPLIYQEPKEYINTTAEEIQRNFLAVNPGLTADRIALQCSGRFLKEVRVCYDKNFQFRSCGSDIEDRCRDQITLRSTR</sequence>
<comment type="similarity">
    <text evidence="1 2">Belongs to the RNase T2 family.</text>
</comment>
<dbReference type="CDD" id="cd01062">
    <property type="entry name" value="RNase_T2_prok"/>
    <property type="match status" value="1"/>
</dbReference>
<keyword evidence="5" id="KW-1185">Reference proteome</keyword>
<dbReference type="Proteomes" id="UP000244248">
    <property type="component" value="Unassembled WGS sequence"/>
</dbReference>
<protein>
    <submittedName>
        <fullName evidence="4">Ribonuclease T(2)</fullName>
    </submittedName>
</protein>